<dbReference type="PIRSF" id="PIRSF001461">
    <property type="entry name" value="RPE"/>
    <property type="match status" value="1"/>
</dbReference>
<dbReference type="EC" id="5.1.3.1" evidence="7 10"/>
<name>A0A9D2GVH3_9BACT</name>
<feature type="active site" description="Proton donor" evidence="10 12">
    <location>
        <position position="173"/>
    </location>
</feature>
<evidence type="ECO:0000256" key="4">
    <source>
        <dbReference type="ARBA" id="ARBA00001947"/>
    </source>
</evidence>
<evidence type="ECO:0000256" key="9">
    <source>
        <dbReference type="ARBA" id="ARBA00023235"/>
    </source>
</evidence>
<comment type="function">
    <text evidence="10">Catalyzes the reversible epimerization of D-ribulose 5-phosphate to D-xylulose 5-phosphate.</text>
</comment>
<reference evidence="15" key="1">
    <citation type="journal article" date="2021" name="PeerJ">
        <title>Extensive microbial diversity within the chicken gut microbiome revealed by metagenomics and culture.</title>
        <authorList>
            <person name="Gilroy R."/>
            <person name="Ravi A."/>
            <person name="Getino M."/>
            <person name="Pursley I."/>
            <person name="Horton D.L."/>
            <person name="Alikhan N.F."/>
            <person name="Baker D."/>
            <person name="Gharbi K."/>
            <person name="Hall N."/>
            <person name="Watson M."/>
            <person name="Adriaenssens E.M."/>
            <person name="Foster-Nyarko E."/>
            <person name="Jarju S."/>
            <person name="Secka A."/>
            <person name="Antonio M."/>
            <person name="Oren A."/>
            <person name="Chaudhuri R.R."/>
            <person name="La Ragione R."/>
            <person name="Hildebrand F."/>
            <person name="Pallen M.J."/>
        </authorList>
    </citation>
    <scope>NUCLEOTIDE SEQUENCE</scope>
    <source>
        <strain evidence="15">ChiW4-1371</strain>
    </source>
</reference>
<evidence type="ECO:0000313" key="15">
    <source>
        <dbReference type="EMBL" id="HIZ90001.1"/>
    </source>
</evidence>
<keyword evidence="9 10" id="KW-0413">Isomerase</keyword>
<feature type="binding site" evidence="10 13">
    <location>
        <position position="33"/>
    </location>
    <ligand>
        <name>a divalent metal cation</name>
        <dbReference type="ChEBI" id="CHEBI:60240"/>
    </ligand>
</feature>
<dbReference type="SUPFAM" id="SSF51366">
    <property type="entry name" value="Ribulose-phoshate binding barrel"/>
    <property type="match status" value="1"/>
</dbReference>
<sequence length="214" mass="23409">MIVSASILSADFSNLEKEIKAVDNAGADWIHLDIMDGSFVPNITFGAPVVKALRKHTNKLFDVHLMIDNPAKYIDDFINAGADIIVPHYEADKHIQRTISYIKSKGKKAGVALNPGTPVCMLEEILPFLDLVLIMSVNPGFPAQSLIETSYDKIKKLKIMGENLKHNFIIQVDGGVNDKTIQRLASSGMTAAVAGSYIFGASDYSTPIKLLKTY</sequence>
<dbReference type="EMBL" id="DXAQ01000128">
    <property type="protein sequence ID" value="HIZ90001.1"/>
    <property type="molecule type" value="Genomic_DNA"/>
</dbReference>
<evidence type="ECO:0000256" key="1">
    <source>
        <dbReference type="ARBA" id="ARBA00001782"/>
    </source>
</evidence>
<keyword evidence="8 10" id="KW-0479">Metal-binding</keyword>
<evidence type="ECO:0000256" key="2">
    <source>
        <dbReference type="ARBA" id="ARBA00001936"/>
    </source>
</evidence>
<comment type="catalytic activity">
    <reaction evidence="1 10 11">
        <text>D-ribulose 5-phosphate = D-xylulose 5-phosphate</text>
        <dbReference type="Rhea" id="RHEA:13677"/>
        <dbReference type="ChEBI" id="CHEBI:57737"/>
        <dbReference type="ChEBI" id="CHEBI:58121"/>
        <dbReference type="EC" id="5.1.3.1"/>
    </reaction>
</comment>
<dbReference type="NCBIfam" id="TIGR01163">
    <property type="entry name" value="rpe"/>
    <property type="match status" value="1"/>
</dbReference>
<accession>A0A9D2GVH3</accession>
<feature type="binding site" evidence="10 13">
    <location>
        <position position="173"/>
    </location>
    <ligand>
        <name>a divalent metal cation</name>
        <dbReference type="ChEBI" id="CHEBI:60240"/>
    </ligand>
</feature>
<evidence type="ECO:0000256" key="12">
    <source>
        <dbReference type="PIRSR" id="PIRSR001461-1"/>
    </source>
</evidence>
<evidence type="ECO:0000256" key="7">
    <source>
        <dbReference type="ARBA" id="ARBA00013188"/>
    </source>
</evidence>
<keyword evidence="10 11" id="KW-0119">Carbohydrate metabolism</keyword>
<comment type="pathway">
    <text evidence="10">Carbohydrate degradation.</text>
</comment>
<proteinExistence type="inferred from homology"/>
<keyword evidence="13" id="KW-0170">Cobalt</keyword>
<feature type="binding site" evidence="10 14">
    <location>
        <position position="64"/>
    </location>
    <ligand>
        <name>substrate</name>
    </ligand>
</feature>
<dbReference type="GO" id="GO:0019323">
    <property type="term" value="P:pentose catabolic process"/>
    <property type="evidence" value="ECO:0007669"/>
    <property type="project" value="UniProtKB-UniRule"/>
</dbReference>
<comment type="cofactor">
    <cofactor evidence="10 13">
        <name>a divalent metal cation</name>
        <dbReference type="ChEBI" id="CHEBI:60240"/>
    </cofactor>
    <text evidence="10 13">Binds 1 divalent metal cation per subunit.</text>
</comment>
<comment type="caution">
    <text evidence="15">The sequence shown here is derived from an EMBL/GenBank/DDBJ whole genome shotgun (WGS) entry which is preliminary data.</text>
</comment>
<evidence type="ECO:0000256" key="10">
    <source>
        <dbReference type="HAMAP-Rule" id="MF_02227"/>
    </source>
</evidence>
<feature type="binding site" evidence="10 14">
    <location>
        <begin position="195"/>
        <end position="196"/>
    </location>
    <ligand>
        <name>substrate</name>
    </ligand>
</feature>
<feature type="binding site" evidence="10 14">
    <location>
        <position position="6"/>
    </location>
    <ligand>
        <name>substrate</name>
    </ligand>
</feature>
<evidence type="ECO:0000256" key="13">
    <source>
        <dbReference type="PIRSR" id="PIRSR001461-2"/>
    </source>
</evidence>
<dbReference type="InterPro" id="IPR000056">
    <property type="entry name" value="Ribul_P_3_epim-like"/>
</dbReference>
<comment type="similarity">
    <text evidence="6 10 11">Belongs to the ribulose-phosphate 3-epimerase family.</text>
</comment>
<organism evidence="15 16">
    <name type="scientific">Candidatus Mucispirillum faecigallinarum</name>
    <dbReference type="NCBI Taxonomy" id="2838699"/>
    <lineage>
        <taxon>Bacteria</taxon>
        <taxon>Pseudomonadati</taxon>
        <taxon>Deferribacterota</taxon>
        <taxon>Deferribacteres</taxon>
        <taxon>Deferribacterales</taxon>
        <taxon>Mucispirillaceae</taxon>
        <taxon>Mucispirillum</taxon>
    </lineage>
</organism>
<comment type="caution">
    <text evidence="10">Lacks conserved residue(s) required for the propagation of feature annotation.</text>
</comment>
<evidence type="ECO:0000256" key="3">
    <source>
        <dbReference type="ARBA" id="ARBA00001941"/>
    </source>
</evidence>
<reference evidence="15" key="2">
    <citation type="submission" date="2021-04" db="EMBL/GenBank/DDBJ databases">
        <authorList>
            <person name="Gilroy R."/>
        </authorList>
    </citation>
    <scope>NUCLEOTIDE SEQUENCE</scope>
    <source>
        <strain evidence="15">ChiW4-1371</strain>
    </source>
</reference>
<dbReference type="PANTHER" id="PTHR11749">
    <property type="entry name" value="RIBULOSE-5-PHOSPHATE-3-EPIMERASE"/>
    <property type="match status" value="1"/>
</dbReference>
<feature type="binding site" evidence="10">
    <location>
        <begin position="173"/>
        <end position="175"/>
    </location>
    <ligand>
        <name>substrate</name>
    </ligand>
</feature>
<keyword evidence="13" id="KW-0464">Manganese</keyword>
<gene>
    <name evidence="10" type="primary">rpe</name>
    <name evidence="15" type="ORF">H9804_08640</name>
</gene>
<dbReference type="GO" id="GO:0005737">
    <property type="term" value="C:cytoplasm"/>
    <property type="evidence" value="ECO:0007669"/>
    <property type="project" value="UniProtKB-ARBA"/>
</dbReference>
<dbReference type="InterPro" id="IPR026019">
    <property type="entry name" value="Ribul_P_3_epim"/>
</dbReference>
<comment type="cofactor">
    <cofactor evidence="2">
        <name>Mn(2+)</name>
        <dbReference type="ChEBI" id="CHEBI:29035"/>
    </cofactor>
</comment>
<feature type="active site" description="Proton acceptor" evidence="10 12">
    <location>
        <position position="33"/>
    </location>
</feature>
<dbReference type="AlphaFoldDB" id="A0A9D2GVH3"/>
<dbReference type="NCBIfam" id="NF004076">
    <property type="entry name" value="PRK05581.1-4"/>
    <property type="match status" value="1"/>
</dbReference>
<dbReference type="Gene3D" id="3.20.20.70">
    <property type="entry name" value="Aldolase class I"/>
    <property type="match status" value="1"/>
</dbReference>
<dbReference type="PROSITE" id="PS01085">
    <property type="entry name" value="RIBUL_P_3_EPIMER_1"/>
    <property type="match status" value="1"/>
</dbReference>
<feature type="binding site" evidence="14">
    <location>
        <position position="175"/>
    </location>
    <ligand>
        <name>substrate</name>
    </ligand>
</feature>
<evidence type="ECO:0000256" key="6">
    <source>
        <dbReference type="ARBA" id="ARBA00009541"/>
    </source>
</evidence>
<evidence type="ECO:0000256" key="8">
    <source>
        <dbReference type="ARBA" id="ARBA00022723"/>
    </source>
</evidence>
<comment type="cofactor">
    <cofactor evidence="3">
        <name>Co(2+)</name>
        <dbReference type="ChEBI" id="CHEBI:48828"/>
    </cofactor>
</comment>
<evidence type="ECO:0000256" key="14">
    <source>
        <dbReference type="PIRSR" id="PIRSR001461-3"/>
    </source>
</evidence>
<dbReference type="HAMAP" id="MF_02227">
    <property type="entry name" value="RPE"/>
    <property type="match status" value="1"/>
</dbReference>
<evidence type="ECO:0000256" key="5">
    <source>
        <dbReference type="ARBA" id="ARBA00001954"/>
    </source>
</evidence>
<dbReference type="GO" id="GO:0046872">
    <property type="term" value="F:metal ion binding"/>
    <property type="evidence" value="ECO:0007669"/>
    <property type="project" value="UniProtKB-UniRule"/>
</dbReference>
<protein>
    <recommendedName>
        <fullName evidence="7 10">Ribulose-phosphate 3-epimerase</fullName>
        <ecNumber evidence="7 10">5.1.3.1</ecNumber>
    </recommendedName>
</protein>
<keyword evidence="13" id="KW-0862">Zinc</keyword>
<dbReference type="GO" id="GO:0004750">
    <property type="term" value="F:D-ribulose-phosphate 3-epimerase activity"/>
    <property type="evidence" value="ECO:0007669"/>
    <property type="project" value="UniProtKB-UniRule"/>
</dbReference>
<evidence type="ECO:0000313" key="16">
    <source>
        <dbReference type="Proteomes" id="UP000824176"/>
    </source>
</evidence>
<comment type="cofactor">
    <cofactor evidence="5">
        <name>Fe(2+)</name>
        <dbReference type="ChEBI" id="CHEBI:29033"/>
    </cofactor>
</comment>
<comment type="cofactor">
    <cofactor evidence="4">
        <name>Zn(2+)</name>
        <dbReference type="ChEBI" id="CHEBI:29105"/>
    </cofactor>
</comment>
<dbReference type="InterPro" id="IPR011060">
    <property type="entry name" value="RibuloseP-bd_barrel"/>
</dbReference>
<dbReference type="GO" id="GO:0006098">
    <property type="term" value="P:pentose-phosphate shunt"/>
    <property type="evidence" value="ECO:0007669"/>
    <property type="project" value="UniProtKB-UniRule"/>
</dbReference>
<dbReference type="FunFam" id="3.20.20.70:FF:000004">
    <property type="entry name" value="Ribulose-phosphate 3-epimerase"/>
    <property type="match status" value="1"/>
</dbReference>
<dbReference type="Proteomes" id="UP000824176">
    <property type="component" value="Unassembled WGS sequence"/>
</dbReference>
<feature type="binding site" evidence="10 13">
    <location>
        <position position="64"/>
    </location>
    <ligand>
        <name>a divalent metal cation</name>
        <dbReference type="ChEBI" id="CHEBI:60240"/>
    </ligand>
</feature>
<feature type="binding site" evidence="10 13">
    <location>
        <position position="31"/>
    </location>
    <ligand>
        <name>a divalent metal cation</name>
        <dbReference type="ChEBI" id="CHEBI:60240"/>
    </ligand>
</feature>
<dbReference type="CDD" id="cd00429">
    <property type="entry name" value="RPE"/>
    <property type="match status" value="1"/>
</dbReference>
<dbReference type="InterPro" id="IPR013785">
    <property type="entry name" value="Aldolase_TIM"/>
</dbReference>
<dbReference type="Pfam" id="PF00834">
    <property type="entry name" value="Ribul_P_3_epim"/>
    <property type="match status" value="1"/>
</dbReference>
<evidence type="ECO:0000256" key="11">
    <source>
        <dbReference type="PIRNR" id="PIRNR001461"/>
    </source>
</evidence>